<proteinExistence type="predicted"/>
<dbReference type="OrthoDB" id="2314119at2759"/>
<sequence>MCKHVVLRANGGNFGQDHRKIIKIRTSSASSFKMSFTTSKKLTSQFNCNINLPFPPSITIDEILKRHLRNGVGNVNRTLNAFLIYRIVYNSEVRKLGLSTEDISKLASNSWRNESIHVKSYYREIASGVKSRFREKVPICFINSQGKGSVRERRKITDTPIEEINQIPPVITDSSLSLKNMERNHQNNTDLTFMASLPIDLALTYNALMQSLPL</sequence>
<dbReference type="EMBL" id="CAJVPV010023909">
    <property type="protein sequence ID" value="CAG8725074.1"/>
    <property type="molecule type" value="Genomic_DNA"/>
</dbReference>
<gene>
    <name evidence="1" type="ORF">AMORRO_LOCUS13600</name>
</gene>
<name>A0A9N9I874_9GLOM</name>
<dbReference type="Proteomes" id="UP000789342">
    <property type="component" value="Unassembled WGS sequence"/>
</dbReference>
<organism evidence="1 2">
    <name type="scientific">Acaulospora morrowiae</name>
    <dbReference type="NCBI Taxonomy" id="94023"/>
    <lineage>
        <taxon>Eukaryota</taxon>
        <taxon>Fungi</taxon>
        <taxon>Fungi incertae sedis</taxon>
        <taxon>Mucoromycota</taxon>
        <taxon>Glomeromycotina</taxon>
        <taxon>Glomeromycetes</taxon>
        <taxon>Diversisporales</taxon>
        <taxon>Acaulosporaceae</taxon>
        <taxon>Acaulospora</taxon>
    </lineage>
</organism>
<evidence type="ECO:0000313" key="1">
    <source>
        <dbReference type="EMBL" id="CAG8725074.1"/>
    </source>
</evidence>
<comment type="caution">
    <text evidence="1">The sequence shown here is derived from an EMBL/GenBank/DDBJ whole genome shotgun (WGS) entry which is preliminary data.</text>
</comment>
<dbReference type="InterPro" id="IPR036910">
    <property type="entry name" value="HMG_box_dom_sf"/>
</dbReference>
<accession>A0A9N9I874</accession>
<reference evidence="1" key="1">
    <citation type="submission" date="2021-06" db="EMBL/GenBank/DDBJ databases">
        <authorList>
            <person name="Kallberg Y."/>
            <person name="Tangrot J."/>
            <person name="Rosling A."/>
        </authorList>
    </citation>
    <scope>NUCLEOTIDE SEQUENCE</scope>
    <source>
        <strain evidence="1">CL551</strain>
    </source>
</reference>
<evidence type="ECO:0000313" key="2">
    <source>
        <dbReference type="Proteomes" id="UP000789342"/>
    </source>
</evidence>
<dbReference type="Gene3D" id="1.10.30.10">
    <property type="entry name" value="High mobility group box domain"/>
    <property type="match status" value="1"/>
</dbReference>
<keyword evidence="2" id="KW-1185">Reference proteome</keyword>
<dbReference type="SUPFAM" id="SSF47095">
    <property type="entry name" value="HMG-box"/>
    <property type="match status" value="1"/>
</dbReference>
<protein>
    <submittedName>
        <fullName evidence="1">6599_t:CDS:1</fullName>
    </submittedName>
</protein>
<dbReference type="AlphaFoldDB" id="A0A9N9I874"/>